<name>A0A3T0HUQ6_9BACI</name>
<reference evidence="1 2" key="1">
    <citation type="submission" date="2017-07" db="EMBL/GenBank/DDBJ databases">
        <title>The complete genome sequence of Bacillus mesonae strain H20-5, an efficient strain improving plant abiotic stress resistance.</title>
        <authorList>
            <person name="Kim S.Y."/>
            <person name="Song H."/>
            <person name="Sang M.K."/>
            <person name="Weon H.-Y."/>
            <person name="Song J."/>
        </authorList>
    </citation>
    <scope>NUCLEOTIDE SEQUENCE [LARGE SCALE GENOMIC DNA]</scope>
    <source>
        <strain evidence="1 2">H20-5</strain>
    </source>
</reference>
<dbReference type="Proteomes" id="UP000282892">
    <property type="component" value="Chromosome"/>
</dbReference>
<evidence type="ECO:0000313" key="2">
    <source>
        <dbReference type="Proteomes" id="UP000282892"/>
    </source>
</evidence>
<dbReference type="SUPFAM" id="SSF109854">
    <property type="entry name" value="DinB/YfiT-like putative metalloenzymes"/>
    <property type="match status" value="1"/>
</dbReference>
<sequence length="164" mass="19244">MSIAGEYLKTIIQRFSESKKTAEKAIEQLAEGELFWFPNEESNSIAIIVKHMSGNMVSRWTDFFTTDGEKPSRNRDDEFVGDLQTKEQVMKLWELGWETFLSALKDIREDHLLKTITIRNEPHTVIEAIERQMYHYSYHVGQIVYLAKMLKSSNWNTLTIPRKK</sequence>
<dbReference type="Gene3D" id="1.20.120.450">
    <property type="entry name" value="dinb family like domain"/>
    <property type="match status" value="1"/>
</dbReference>
<evidence type="ECO:0008006" key="3">
    <source>
        <dbReference type="Google" id="ProtNLM"/>
    </source>
</evidence>
<gene>
    <name evidence="1" type="ORF">CHR53_05400</name>
</gene>
<dbReference type="EMBL" id="CP022572">
    <property type="protein sequence ID" value="AZU60747.1"/>
    <property type="molecule type" value="Genomic_DNA"/>
</dbReference>
<dbReference type="InterPro" id="IPR034660">
    <property type="entry name" value="DinB/YfiT-like"/>
</dbReference>
<dbReference type="STRING" id="1193713.GCA_001636315_03606"/>
<proteinExistence type="predicted"/>
<keyword evidence="2" id="KW-1185">Reference proteome</keyword>
<protein>
    <recommendedName>
        <fullName evidence="3">DUF1572 domain-containing protein</fullName>
    </recommendedName>
</protein>
<evidence type="ECO:0000313" key="1">
    <source>
        <dbReference type="EMBL" id="AZU60747.1"/>
    </source>
</evidence>
<dbReference type="Pfam" id="PF07609">
    <property type="entry name" value="DUF1572"/>
    <property type="match status" value="1"/>
</dbReference>
<dbReference type="OrthoDB" id="68731at2"/>
<dbReference type="InterPro" id="IPR011466">
    <property type="entry name" value="DUF1572"/>
</dbReference>
<dbReference type="KEGG" id="nmk:CHR53_05400"/>
<accession>A0A3T0HUQ6</accession>
<dbReference type="RefSeq" id="WP_127485533.1">
    <property type="nucleotide sequence ID" value="NZ_CP022572.1"/>
</dbReference>
<dbReference type="AlphaFoldDB" id="A0A3T0HUQ6"/>
<organism evidence="1 2">
    <name type="scientific">Neobacillus mesonae</name>
    <dbReference type="NCBI Taxonomy" id="1193713"/>
    <lineage>
        <taxon>Bacteria</taxon>
        <taxon>Bacillati</taxon>
        <taxon>Bacillota</taxon>
        <taxon>Bacilli</taxon>
        <taxon>Bacillales</taxon>
        <taxon>Bacillaceae</taxon>
        <taxon>Neobacillus</taxon>
    </lineage>
</organism>